<accession>U1WKE0</accession>
<name>U1WKE0_ANEAE</name>
<proteinExistence type="predicted"/>
<protein>
    <submittedName>
        <fullName evidence="2">NAD dependent epimerase/dehydratase family protein</fullName>
    </submittedName>
</protein>
<dbReference type="PANTHER" id="PTHR48079:SF6">
    <property type="entry name" value="NAD(P)-BINDING DOMAIN-CONTAINING PROTEIN-RELATED"/>
    <property type="match status" value="1"/>
</dbReference>
<organism evidence="2 3">
    <name type="scientific">Aneurinibacillus aneurinilyticus ATCC 12856</name>
    <dbReference type="NCBI Taxonomy" id="649747"/>
    <lineage>
        <taxon>Bacteria</taxon>
        <taxon>Bacillati</taxon>
        <taxon>Bacillota</taxon>
        <taxon>Bacilli</taxon>
        <taxon>Bacillales</taxon>
        <taxon>Paenibacillaceae</taxon>
        <taxon>Aneurinibacillus group</taxon>
        <taxon>Aneurinibacillus</taxon>
    </lineage>
</organism>
<dbReference type="SUPFAM" id="SSF51735">
    <property type="entry name" value="NAD(P)-binding Rossmann-fold domains"/>
    <property type="match status" value="1"/>
</dbReference>
<gene>
    <name evidence="2" type="ORF">HMPREF0083_02847</name>
</gene>
<dbReference type="GO" id="GO:0004029">
    <property type="term" value="F:aldehyde dehydrogenase (NAD+) activity"/>
    <property type="evidence" value="ECO:0007669"/>
    <property type="project" value="TreeGrafter"/>
</dbReference>
<dbReference type="Gene3D" id="3.40.50.720">
    <property type="entry name" value="NAD(P)-binding Rossmann-like Domain"/>
    <property type="match status" value="1"/>
</dbReference>
<dbReference type="STRING" id="649747.HMPREF0083_02847"/>
<feature type="domain" description="NAD-dependent epimerase/dehydratase" evidence="1">
    <location>
        <begin position="7"/>
        <end position="226"/>
    </location>
</feature>
<dbReference type="Proteomes" id="UP000016511">
    <property type="component" value="Unassembled WGS sequence"/>
</dbReference>
<evidence type="ECO:0000313" key="2">
    <source>
        <dbReference type="EMBL" id="ERI09069.1"/>
    </source>
</evidence>
<dbReference type="EMBL" id="AWSJ01000169">
    <property type="protein sequence ID" value="ERI09069.1"/>
    <property type="molecule type" value="Genomic_DNA"/>
</dbReference>
<dbReference type="InterPro" id="IPR036291">
    <property type="entry name" value="NAD(P)-bd_dom_sf"/>
</dbReference>
<dbReference type="InterPro" id="IPR001509">
    <property type="entry name" value="Epimerase_deHydtase"/>
</dbReference>
<sequence>MIRMRKALVLGASGGMGYALVKELAEQGVQTVALARTEEKLNRLFKEMENVRIAVGNVNKIEDIIDAGKDVDVIFHAVNIPYPEWATGQSIIMENILAAAKALKAKLAIVDNIYAYGRGDGRKIDESYPKRPHTKKGNIRLEMEHMVNQARERGVQSLIAHFPDFYGPHASNTVLHHTLETILSGKRAIFVGRQDVEREYIFTPDGAKALVTLAMREEAYGQNWNIPGYGVISGHQIIAIIKEITGYRGKVMTVGKGMITFIGLFNKMMWEVREMMYLMEEPVVLSGDKYKTQIGPLPATPYEEGIRRTLEWMKEV</sequence>
<dbReference type="eggNOG" id="COG0451">
    <property type="taxonomic scope" value="Bacteria"/>
</dbReference>
<dbReference type="HOGENOM" id="CLU_049717_0_0_9"/>
<evidence type="ECO:0000259" key="1">
    <source>
        <dbReference type="Pfam" id="PF01370"/>
    </source>
</evidence>
<dbReference type="PATRIC" id="fig|649747.3.peg.2575"/>
<reference evidence="2 3" key="1">
    <citation type="submission" date="2013-08" db="EMBL/GenBank/DDBJ databases">
        <authorList>
            <person name="Weinstock G."/>
            <person name="Sodergren E."/>
            <person name="Wylie T."/>
            <person name="Fulton L."/>
            <person name="Fulton R."/>
            <person name="Fronick C."/>
            <person name="O'Laughlin M."/>
            <person name="Godfrey J."/>
            <person name="Miner T."/>
            <person name="Herter B."/>
            <person name="Appelbaum E."/>
            <person name="Cordes M."/>
            <person name="Lek S."/>
            <person name="Wollam A."/>
            <person name="Pepin K.H."/>
            <person name="Palsikar V.B."/>
            <person name="Mitreva M."/>
            <person name="Wilson R.K."/>
        </authorList>
    </citation>
    <scope>NUCLEOTIDE SEQUENCE [LARGE SCALE GENOMIC DNA]</scope>
    <source>
        <strain evidence="2 3">ATCC 12856</strain>
    </source>
</reference>
<dbReference type="AlphaFoldDB" id="U1WKE0"/>
<dbReference type="InterPro" id="IPR051783">
    <property type="entry name" value="NAD(P)-dependent_oxidoreduct"/>
</dbReference>
<comment type="caution">
    <text evidence="2">The sequence shown here is derived from an EMBL/GenBank/DDBJ whole genome shotgun (WGS) entry which is preliminary data.</text>
</comment>
<dbReference type="GO" id="GO:0005737">
    <property type="term" value="C:cytoplasm"/>
    <property type="evidence" value="ECO:0007669"/>
    <property type="project" value="TreeGrafter"/>
</dbReference>
<dbReference type="Pfam" id="PF01370">
    <property type="entry name" value="Epimerase"/>
    <property type="match status" value="1"/>
</dbReference>
<keyword evidence="3" id="KW-1185">Reference proteome</keyword>
<evidence type="ECO:0000313" key="3">
    <source>
        <dbReference type="Proteomes" id="UP000016511"/>
    </source>
</evidence>
<dbReference type="PANTHER" id="PTHR48079">
    <property type="entry name" value="PROTEIN YEEZ"/>
    <property type="match status" value="1"/>
</dbReference>